<evidence type="ECO:0000256" key="1">
    <source>
        <dbReference type="ARBA" id="ARBA00004272"/>
    </source>
</evidence>
<keyword evidence="4" id="KW-1003">Cell membrane</keyword>
<evidence type="ECO:0000256" key="9">
    <source>
        <dbReference type="ARBA" id="ARBA00023180"/>
    </source>
</evidence>
<dbReference type="GO" id="GO:0035869">
    <property type="term" value="C:ciliary transition zone"/>
    <property type="evidence" value="ECO:0007669"/>
    <property type="project" value="TreeGrafter"/>
</dbReference>
<dbReference type="Proteomes" id="UP000014760">
    <property type="component" value="Unassembled WGS sequence"/>
</dbReference>
<accession>R7VE45</accession>
<feature type="non-terminal residue" evidence="12">
    <location>
        <position position="1"/>
    </location>
</feature>
<dbReference type="InterPro" id="IPR019306">
    <property type="entry name" value="TMEM231"/>
</dbReference>
<keyword evidence="6" id="KW-1133">Transmembrane helix</keyword>
<keyword evidence="14" id="KW-1185">Reference proteome</keyword>
<proteinExistence type="inferred from homology"/>
<comment type="subcellular location">
    <subcellularLocation>
        <location evidence="1">Cell projection</location>
        <location evidence="1">Cilium membrane</location>
        <topology evidence="1">Multi-pass membrane protein</topology>
    </subcellularLocation>
</comment>
<evidence type="ECO:0000256" key="7">
    <source>
        <dbReference type="ARBA" id="ARBA00023069"/>
    </source>
</evidence>
<comment type="similarity">
    <text evidence="2">Belongs to the TMEM231 family.</text>
</comment>
<dbReference type="HOGENOM" id="CLU_2352528_0_0_1"/>
<dbReference type="GO" id="GO:0032880">
    <property type="term" value="P:regulation of protein localization"/>
    <property type="evidence" value="ECO:0007669"/>
    <property type="project" value="TreeGrafter"/>
</dbReference>
<sequence>RFPYFQMESMTFIQHESARSGAELEVKGDLTLHQGQPLNHKGVDTTYNVSSFTRVNGANSDFLFQDSVIDRESVYSNSFQLSSILANYTSRNGTLIE</sequence>
<evidence type="ECO:0000313" key="14">
    <source>
        <dbReference type="Proteomes" id="UP000014760"/>
    </source>
</evidence>
<dbReference type="PANTHER" id="PTHR14605">
    <property type="entry name" value="CHST5 PROTEIN"/>
    <property type="match status" value="1"/>
</dbReference>
<evidence type="ECO:0000256" key="4">
    <source>
        <dbReference type="ARBA" id="ARBA00022475"/>
    </source>
</evidence>
<evidence type="ECO:0000256" key="11">
    <source>
        <dbReference type="ARBA" id="ARBA00024803"/>
    </source>
</evidence>
<evidence type="ECO:0000256" key="3">
    <source>
        <dbReference type="ARBA" id="ARBA00015087"/>
    </source>
</evidence>
<evidence type="ECO:0000313" key="12">
    <source>
        <dbReference type="EMBL" id="ELU16837.1"/>
    </source>
</evidence>
<dbReference type="PANTHER" id="PTHR14605:SF1">
    <property type="entry name" value="TRANSMEMBRANE PROTEIN 231"/>
    <property type="match status" value="1"/>
</dbReference>
<evidence type="ECO:0000256" key="6">
    <source>
        <dbReference type="ARBA" id="ARBA00022989"/>
    </source>
</evidence>
<keyword evidence="8" id="KW-0472">Membrane</keyword>
<evidence type="ECO:0000256" key="8">
    <source>
        <dbReference type="ARBA" id="ARBA00023136"/>
    </source>
</evidence>
<evidence type="ECO:0000256" key="2">
    <source>
        <dbReference type="ARBA" id="ARBA00009082"/>
    </source>
</evidence>
<reference evidence="13" key="3">
    <citation type="submission" date="2015-06" db="UniProtKB">
        <authorList>
            <consortium name="EnsemblMetazoa"/>
        </authorList>
    </citation>
    <scope>IDENTIFICATION</scope>
</reference>
<comment type="function">
    <text evidence="11">Transmembrane component of the tectonic-like complex, a complex localized at the transition zone of primary cilia and acting as a barrier that prevents diffusion of transmembrane proteins between the cilia and plasma membranes. Required for ciliogenesis and sonic hedgehog/SHH signaling.</text>
</comment>
<evidence type="ECO:0000256" key="10">
    <source>
        <dbReference type="ARBA" id="ARBA00023273"/>
    </source>
</evidence>
<evidence type="ECO:0000313" key="13">
    <source>
        <dbReference type="EnsemblMetazoa" id="CapteP136761"/>
    </source>
</evidence>
<gene>
    <name evidence="12" type="ORF">CAPTEDRAFT_136761</name>
</gene>
<dbReference type="OrthoDB" id="426438at2759"/>
<keyword evidence="9" id="KW-0325">Glycoprotein</keyword>
<keyword evidence="5" id="KW-0812">Transmembrane</keyword>
<dbReference type="EnsemblMetazoa" id="CapteT136761">
    <property type="protein sequence ID" value="CapteP136761"/>
    <property type="gene ID" value="CapteG136761"/>
</dbReference>
<organism evidence="12">
    <name type="scientific">Capitella teleta</name>
    <name type="common">Polychaete worm</name>
    <dbReference type="NCBI Taxonomy" id="283909"/>
    <lineage>
        <taxon>Eukaryota</taxon>
        <taxon>Metazoa</taxon>
        <taxon>Spiralia</taxon>
        <taxon>Lophotrochozoa</taxon>
        <taxon>Annelida</taxon>
        <taxon>Polychaeta</taxon>
        <taxon>Sedentaria</taxon>
        <taxon>Scolecida</taxon>
        <taxon>Capitellidae</taxon>
        <taxon>Capitella</taxon>
    </lineage>
</organism>
<reference evidence="14" key="1">
    <citation type="submission" date="2012-12" db="EMBL/GenBank/DDBJ databases">
        <authorList>
            <person name="Hellsten U."/>
            <person name="Grimwood J."/>
            <person name="Chapman J.A."/>
            <person name="Shapiro H."/>
            <person name="Aerts A."/>
            <person name="Otillar R.P."/>
            <person name="Terry A.Y."/>
            <person name="Boore J.L."/>
            <person name="Simakov O."/>
            <person name="Marletaz F."/>
            <person name="Cho S.-J."/>
            <person name="Edsinger-Gonzales E."/>
            <person name="Havlak P."/>
            <person name="Kuo D.-H."/>
            <person name="Larsson T."/>
            <person name="Lv J."/>
            <person name="Arendt D."/>
            <person name="Savage R."/>
            <person name="Osoegawa K."/>
            <person name="de Jong P."/>
            <person name="Lindberg D.R."/>
            <person name="Seaver E.C."/>
            <person name="Weisblat D.A."/>
            <person name="Putnam N.H."/>
            <person name="Grigoriev I.V."/>
            <person name="Rokhsar D.S."/>
        </authorList>
    </citation>
    <scope>NUCLEOTIDE SEQUENCE</scope>
    <source>
        <strain evidence="14">I ESC-2004</strain>
    </source>
</reference>
<reference evidence="12 14" key="2">
    <citation type="journal article" date="2013" name="Nature">
        <title>Insights into bilaterian evolution from three spiralian genomes.</title>
        <authorList>
            <person name="Simakov O."/>
            <person name="Marletaz F."/>
            <person name="Cho S.J."/>
            <person name="Edsinger-Gonzales E."/>
            <person name="Havlak P."/>
            <person name="Hellsten U."/>
            <person name="Kuo D.H."/>
            <person name="Larsson T."/>
            <person name="Lv J."/>
            <person name="Arendt D."/>
            <person name="Savage R."/>
            <person name="Osoegawa K."/>
            <person name="de Jong P."/>
            <person name="Grimwood J."/>
            <person name="Chapman J.A."/>
            <person name="Shapiro H."/>
            <person name="Aerts A."/>
            <person name="Otillar R.P."/>
            <person name="Terry A.Y."/>
            <person name="Boore J.L."/>
            <person name="Grigoriev I.V."/>
            <person name="Lindberg D.R."/>
            <person name="Seaver E.C."/>
            <person name="Weisblat D.A."/>
            <person name="Putnam N.H."/>
            <person name="Rokhsar D.S."/>
        </authorList>
    </citation>
    <scope>NUCLEOTIDE SEQUENCE</scope>
    <source>
        <strain evidence="12 14">I ESC-2004</strain>
    </source>
</reference>
<dbReference type="EMBL" id="AMQN01036397">
    <property type="status" value="NOT_ANNOTATED_CDS"/>
    <property type="molecule type" value="Genomic_DNA"/>
</dbReference>
<dbReference type="STRING" id="283909.R7VE45"/>
<dbReference type="GO" id="GO:0060271">
    <property type="term" value="P:cilium assembly"/>
    <property type="evidence" value="ECO:0007669"/>
    <property type="project" value="TreeGrafter"/>
</dbReference>
<evidence type="ECO:0000256" key="5">
    <source>
        <dbReference type="ARBA" id="ARBA00022692"/>
    </source>
</evidence>
<dbReference type="GO" id="GO:0060170">
    <property type="term" value="C:ciliary membrane"/>
    <property type="evidence" value="ECO:0007669"/>
    <property type="project" value="UniProtKB-SubCell"/>
</dbReference>
<protein>
    <recommendedName>
        <fullName evidence="3">Transmembrane protein 231</fullName>
    </recommendedName>
</protein>
<name>R7VE45_CAPTE</name>
<keyword evidence="10" id="KW-0966">Cell projection</keyword>
<dbReference type="Pfam" id="PF10149">
    <property type="entry name" value="TM231"/>
    <property type="match status" value="1"/>
</dbReference>
<keyword evidence="7" id="KW-0969">Cilium</keyword>
<dbReference type="EMBL" id="KB292892">
    <property type="protein sequence ID" value="ELU16837.1"/>
    <property type="molecule type" value="Genomic_DNA"/>
</dbReference>
<dbReference type="AlphaFoldDB" id="R7VE45"/>